<feature type="chain" id="PRO_5008286135" evidence="2">
    <location>
        <begin position="19"/>
        <end position="808"/>
    </location>
</feature>
<dbReference type="InterPro" id="IPR044840">
    <property type="entry name" value="Nup188"/>
</dbReference>
<dbReference type="GO" id="GO:0017056">
    <property type="term" value="F:structural constituent of nuclear pore"/>
    <property type="evidence" value="ECO:0007669"/>
    <property type="project" value="InterPro"/>
</dbReference>
<keyword evidence="2" id="KW-0732">Signal</keyword>
<protein>
    <submittedName>
        <fullName evidence="3">Uncharacterized protein</fullName>
    </submittedName>
</protein>
<keyword evidence="1" id="KW-1133">Transmembrane helix</keyword>
<name>A0A199VUU8_ANACO</name>
<evidence type="ECO:0000256" key="2">
    <source>
        <dbReference type="SAM" id="SignalP"/>
    </source>
</evidence>
<feature type="transmembrane region" description="Helical" evidence="1">
    <location>
        <begin position="753"/>
        <end position="771"/>
    </location>
</feature>
<feature type="non-terminal residue" evidence="3">
    <location>
        <position position="808"/>
    </location>
</feature>
<keyword evidence="1" id="KW-0812">Transmembrane</keyword>
<keyword evidence="1" id="KW-0472">Membrane</keyword>
<dbReference type="GO" id="GO:0044611">
    <property type="term" value="C:nuclear pore inner ring"/>
    <property type="evidence" value="ECO:0007669"/>
    <property type="project" value="TreeGrafter"/>
</dbReference>
<evidence type="ECO:0000256" key="1">
    <source>
        <dbReference type="SAM" id="Phobius"/>
    </source>
</evidence>
<organism evidence="3 4">
    <name type="scientific">Ananas comosus</name>
    <name type="common">Pineapple</name>
    <name type="synonym">Ananas ananas</name>
    <dbReference type="NCBI Taxonomy" id="4615"/>
    <lineage>
        <taxon>Eukaryota</taxon>
        <taxon>Viridiplantae</taxon>
        <taxon>Streptophyta</taxon>
        <taxon>Embryophyta</taxon>
        <taxon>Tracheophyta</taxon>
        <taxon>Spermatophyta</taxon>
        <taxon>Magnoliopsida</taxon>
        <taxon>Liliopsida</taxon>
        <taxon>Poales</taxon>
        <taxon>Bromeliaceae</taxon>
        <taxon>Bromelioideae</taxon>
        <taxon>Ananas</taxon>
    </lineage>
</organism>
<dbReference type="Proteomes" id="UP000092600">
    <property type="component" value="Unassembled WGS sequence"/>
</dbReference>
<dbReference type="EMBL" id="LSRQ01000763">
    <property type="protein sequence ID" value="OAY81017.1"/>
    <property type="molecule type" value="Genomic_DNA"/>
</dbReference>
<evidence type="ECO:0000313" key="4">
    <source>
        <dbReference type="Proteomes" id="UP000092600"/>
    </source>
</evidence>
<reference evidence="3 4" key="1">
    <citation type="journal article" date="2016" name="DNA Res.">
        <title>The draft genome of MD-2 pineapple using hybrid error correction of long reads.</title>
        <authorList>
            <person name="Redwan R.M."/>
            <person name="Saidin A."/>
            <person name="Kumar S.V."/>
        </authorList>
    </citation>
    <scope>NUCLEOTIDE SEQUENCE [LARGE SCALE GENOMIC DNA]</scope>
    <source>
        <strain evidence="4">cv. MD2</strain>
        <tissue evidence="3">Leaf</tissue>
    </source>
</reference>
<dbReference type="PANTHER" id="PTHR31431">
    <property type="entry name" value="NUCLEOPORIN NUP188 HOMOLOG"/>
    <property type="match status" value="1"/>
</dbReference>
<accession>A0A199VUU8</accession>
<dbReference type="GO" id="GO:0006606">
    <property type="term" value="P:protein import into nucleus"/>
    <property type="evidence" value="ECO:0007669"/>
    <property type="project" value="TreeGrafter"/>
</dbReference>
<comment type="caution">
    <text evidence="3">The sequence shown here is derived from an EMBL/GenBank/DDBJ whole genome shotgun (WGS) entry which is preliminary data.</text>
</comment>
<dbReference type="PANTHER" id="PTHR31431:SF1">
    <property type="entry name" value="NUCLEOPORIN NUP188"/>
    <property type="match status" value="1"/>
</dbReference>
<dbReference type="STRING" id="4615.A0A199VUU8"/>
<evidence type="ECO:0000313" key="3">
    <source>
        <dbReference type="EMBL" id="OAY81017.1"/>
    </source>
</evidence>
<feature type="signal peptide" evidence="2">
    <location>
        <begin position="1"/>
        <end position="18"/>
    </location>
</feature>
<dbReference type="AlphaFoldDB" id="A0A199VUU8"/>
<gene>
    <name evidence="3" type="ORF">ACMD2_23893</name>
</gene>
<proteinExistence type="predicted"/>
<sequence length="808" mass="90327">MWISLLLVVFELFSTISGEDVTNLVINDLYYHIQGELEGRETTPGPFQELFSFLLDLGAFQFREQKEDQNILDDFCMFDISRIRRELGFELWDYSDWKASKEVAEKMFHHMHKANLMISLANSKLFGLKALIKALSVYNGNIGRRNLTLLDKGISEPLVISSIKLFCNSLQDTVDSVIPTLNADVILLDFLSAQEEMLLTLSTILLWHHQQSKTWRNVYPVSSSGIKFLADITTFTPTLTKSLKLLLLLLLTSLQFSYTQKNETDESDRELNLFADVSLANVGLLPVLCKFAEKSEYTDLSVASIDMILKGFLIPNIWLPVLQKHLRLQLLLQKVQSNGTESTSSVILNFLLTLACTKGGAKMLHSASIFSSLRLLLQSTSDEPFLCNGTVSPIGIEGKHVHLWQFSIAIITSVIYSLGDDVSCADVVDNAIHFLSEKFSIISFLLSAPTFPTNDQNTKRARKEKQATSLASLNLIEQVLMLICVLVRYQASWRKGMEQVDSELREAAIHLVAFISKGAQKIGDLLNSPPIGKEEFELDDHPPLIKSKSGWFASVVNATIPKPSPTPLSLVIKDQKANQESTSLVNQTLFTEMVAVQIYRIAFLALEFLCIQAKAAVNRVEEVGFVDLAHFPELPMPEVLHGLQDQAITIVTEVCEANKSKSLQKEVESMCLLLLQTLEKSLFLELCVSHSCGIRPVLGRVEDFSKEIKAMFHDKILYVLLQNLTRGLEQKGPRYGNSCTRMHAKASDSRHPWVSMIITATVIAATVVACFQCSTINRYYYYCPPIRIGITVATTAPPQAQATATTID</sequence>
<dbReference type="GO" id="GO:0006405">
    <property type="term" value="P:RNA export from nucleus"/>
    <property type="evidence" value="ECO:0007669"/>
    <property type="project" value="TreeGrafter"/>
</dbReference>